<dbReference type="RefSeq" id="WP_164352870.1">
    <property type="nucleotide sequence ID" value="NZ_JAABNT010000003.1"/>
</dbReference>
<gene>
    <name evidence="1" type="ORF">GV827_05900</name>
</gene>
<proteinExistence type="predicted"/>
<organism evidence="1 2">
    <name type="scientific">Sulfitobacter sediminilitoris</name>
    <dbReference type="NCBI Taxonomy" id="2698830"/>
    <lineage>
        <taxon>Bacteria</taxon>
        <taxon>Pseudomonadati</taxon>
        <taxon>Pseudomonadota</taxon>
        <taxon>Alphaproteobacteria</taxon>
        <taxon>Rhodobacterales</taxon>
        <taxon>Roseobacteraceae</taxon>
        <taxon>Sulfitobacter</taxon>
    </lineage>
</organism>
<sequence>MTVVDVKALSPAEREKLKKEILRVEEEEKNAYKTEFVDNVVKLAIDKGVRWSEAVALLQDYKPDTDAKAKKMGFGFKGKNKEGKTVYYVRKMKGATEL</sequence>
<dbReference type="EMBL" id="JAABNT010000003">
    <property type="protein sequence ID" value="NEK21932.1"/>
    <property type="molecule type" value="Genomic_DNA"/>
</dbReference>
<dbReference type="AlphaFoldDB" id="A0A6P0C733"/>
<reference evidence="1 2" key="1">
    <citation type="submission" date="2020-01" db="EMBL/GenBank/DDBJ databases">
        <title>Sulfitobacter sediminilitoris sp. nov., isolated from a tidal flat.</title>
        <authorList>
            <person name="Park S."/>
            <person name="Yoon J.-H."/>
        </authorList>
    </citation>
    <scope>NUCLEOTIDE SEQUENCE [LARGE SCALE GENOMIC DNA]</scope>
    <source>
        <strain evidence="1 2">JBTF-M27</strain>
    </source>
</reference>
<dbReference type="Proteomes" id="UP000468591">
    <property type="component" value="Unassembled WGS sequence"/>
</dbReference>
<evidence type="ECO:0000313" key="2">
    <source>
        <dbReference type="Proteomes" id="UP000468591"/>
    </source>
</evidence>
<accession>A0A6P0C733</accession>
<evidence type="ECO:0000313" key="1">
    <source>
        <dbReference type="EMBL" id="NEK21932.1"/>
    </source>
</evidence>
<name>A0A6P0C733_9RHOB</name>
<protein>
    <submittedName>
        <fullName evidence="1">Uncharacterized protein</fullName>
    </submittedName>
</protein>
<comment type="caution">
    <text evidence="1">The sequence shown here is derived from an EMBL/GenBank/DDBJ whole genome shotgun (WGS) entry which is preliminary data.</text>
</comment>
<keyword evidence="2" id="KW-1185">Reference proteome</keyword>